<dbReference type="PANTHER" id="PTHR34975">
    <property type="entry name" value="SPORE GERMINATION PROTEIN A2"/>
    <property type="match status" value="1"/>
</dbReference>
<evidence type="ECO:0000256" key="8">
    <source>
        <dbReference type="SAM" id="Phobius"/>
    </source>
</evidence>
<feature type="transmembrane region" description="Helical" evidence="8">
    <location>
        <begin position="181"/>
        <end position="204"/>
    </location>
</feature>
<evidence type="ECO:0000313" key="10">
    <source>
        <dbReference type="Proteomes" id="UP000216024"/>
    </source>
</evidence>
<protein>
    <submittedName>
        <fullName evidence="9">Uncharacterized protein</fullName>
    </submittedName>
</protein>
<feature type="transmembrane region" description="Helical" evidence="8">
    <location>
        <begin position="306"/>
        <end position="326"/>
    </location>
</feature>
<keyword evidence="3" id="KW-0813">Transport</keyword>
<dbReference type="OrthoDB" id="1891864at2"/>
<dbReference type="PANTHER" id="PTHR34975:SF2">
    <property type="entry name" value="SPORE GERMINATION PROTEIN A2"/>
    <property type="match status" value="1"/>
</dbReference>
<keyword evidence="4" id="KW-0309">Germination</keyword>
<keyword evidence="5 8" id="KW-0812">Transmembrane</keyword>
<dbReference type="GO" id="GO:0009847">
    <property type="term" value="P:spore germination"/>
    <property type="evidence" value="ECO:0007669"/>
    <property type="project" value="InterPro"/>
</dbReference>
<feature type="transmembrane region" description="Helical" evidence="8">
    <location>
        <begin position="143"/>
        <end position="161"/>
    </location>
</feature>
<evidence type="ECO:0000256" key="1">
    <source>
        <dbReference type="ARBA" id="ARBA00004141"/>
    </source>
</evidence>
<comment type="caution">
    <text evidence="9">The sequence shown here is derived from an EMBL/GenBank/DDBJ whole genome shotgun (WGS) entry which is preliminary data.</text>
</comment>
<evidence type="ECO:0000256" key="3">
    <source>
        <dbReference type="ARBA" id="ARBA00022448"/>
    </source>
</evidence>
<evidence type="ECO:0000256" key="6">
    <source>
        <dbReference type="ARBA" id="ARBA00022989"/>
    </source>
</evidence>
<evidence type="ECO:0000256" key="2">
    <source>
        <dbReference type="ARBA" id="ARBA00007998"/>
    </source>
</evidence>
<feature type="transmembrane region" description="Helical" evidence="8">
    <location>
        <begin position="115"/>
        <end position="134"/>
    </location>
</feature>
<keyword evidence="7 8" id="KW-0472">Membrane</keyword>
<dbReference type="Proteomes" id="UP000216024">
    <property type="component" value="Unassembled WGS sequence"/>
</dbReference>
<feature type="transmembrane region" description="Helical" evidence="8">
    <location>
        <begin position="269"/>
        <end position="294"/>
    </location>
</feature>
<dbReference type="Pfam" id="PF03845">
    <property type="entry name" value="Spore_permease"/>
    <property type="match status" value="1"/>
</dbReference>
<feature type="transmembrane region" description="Helical" evidence="8">
    <location>
        <begin position="338"/>
        <end position="358"/>
    </location>
</feature>
<dbReference type="AlphaFoldDB" id="A0A267MA78"/>
<dbReference type="RefSeq" id="WP_095136029.1">
    <property type="nucleotide sequence ID" value="NZ_NIBG01000035.1"/>
</dbReference>
<dbReference type="GO" id="GO:0016020">
    <property type="term" value="C:membrane"/>
    <property type="evidence" value="ECO:0007669"/>
    <property type="project" value="UniProtKB-SubCell"/>
</dbReference>
<sequence>MEKSKINIRQLFSLMVLFEIGSAIVVGLGMKAKQDAWLAIILGMVSGLLLFLIYGYIFYQYPNLPLTSCIQKILGRYLGTLLAFSYILYFIYIASRVLRDFGELIVTTTLDGTPLIIVNLLIILVVAYGSYLGLEVLARAGEILFMFMIVLVLLFVSFLFISNLPKIENLQPFLQDGLKPVLTTVFPLTLTFPFGEMIVFNMFLPYLNKPKEGIKTGLHAMILSGILLSAVIALNISVLGVHNAANATFPSYKSIQKINIGNFIQRLDIIGIITLIIGGFFKIGIFSYGAVIGLADLFKVKKHDKLVYAVSIVVFIGSIQIANNFSEHIEIGLDKVPTYVHIPLQVVVPLLLLFVILIRKG</sequence>
<feature type="transmembrane region" description="Helical" evidence="8">
    <location>
        <begin position="77"/>
        <end position="95"/>
    </location>
</feature>
<dbReference type="EMBL" id="NIBG01000035">
    <property type="protein sequence ID" value="PAB56347.1"/>
    <property type="molecule type" value="Genomic_DNA"/>
</dbReference>
<evidence type="ECO:0000256" key="5">
    <source>
        <dbReference type="ARBA" id="ARBA00022692"/>
    </source>
</evidence>
<feature type="transmembrane region" description="Helical" evidence="8">
    <location>
        <begin position="216"/>
        <end position="241"/>
    </location>
</feature>
<keyword evidence="10" id="KW-1185">Reference proteome</keyword>
<feature type="transmembrane region" description="Helical" evidence="8">
    <location>
        <begin position="36"/>
        <end position="57"/>
    </location>
</feature>
<evidence type="ECO:0000256" key="7">
    <source>
        <dbReference type="ARBA" id="ARBA00023136"/>
    </source>
</evidence>
<dbReference type="InterPro" id="IPR004761">
    <property type="entry name" value="Spore_GerAB"/>
</dbReference>
<evidence type="ECO:0000313" key="9">
    <source>
        <dbReference type="EMBL" id="PAB56347.1"/>
    </source>
</evidence>
<keyword evidence="6 8" id="KW-1133">Transmembrane helix</keyword>
<evidence type="ECO:0000256" key="4">
    <source>
        <dbReference type="ARBA" id="ARBA00022544"/>
    </source>
</evidence>
<organism evidence="9 10">
    <name type="scientific">Anaeromicrobium sediminis</name>
    <dbReference type="NCBI Taxonomy" id="1478221"/>
    <lineage>
        <taxon>Bacteria</taxon>
        <taxon>Bacillati</taxon>
        <taxon>Bacillota</taxon>
        <taxon>Clostridia</taxon>
        <taxon>Peptostreptococcales</taxon>
        <taxon>Thermotaleaceae</taxon>
        <taxon>Anaeromicrobium</taxon>
    </lineage>
</organism>
<accession>A0A267MA78</accession>
<name>A0A267MA78_9FIRM</name>
<dbReference type="Gene3D" id="1.20.1740.10">
    <property type="entry name" value="Amino acid/polyamine transporter I"/>
    <property type="match status" value="1"/>
</dbReference>
<dbReference type="NCBIfam" id="TIGR00912">
    <property type="entry name" value="2A0309"/>
    <property type="match status" value="1"/>
</dbReference>
<comment type="subcellular location">
    <subcellularLocation>
        <location evidence="1">Membrane</location>
        <topology evidence="1">Multi-pass membrane protein</topology>
    </subcellularLocation>
</comment>
<proteinExistence type="inferred from homology"/>
<reference evidence="9 10" key="1">
    <citation type="submission" date="2017-06" db="EMBL/GenBank/DDBJ databases">
        <title>Draft genome sequence of anaerobic fermentative bacterium Anaeromicrobium sediminis DY2726D isolated from West Pacific Ocean sediments.</title>
        <authorList>
            <person name="Zeng X."/>
        </authorList>
    </citation>
    <scope>NUCLEOTIDE SEQUENCE [LARGE SCALE GENOMIC DNA]</scope>
    <source>
        <strain evidence="9 10">DY2726D</strain>
    </source>
</reference>
<feature type="transmembrane region" description="Helical" evidence="8">
    <location>
        <begin position="12"/>
        <end position="30"/>
    </location>
</feature>
<comment type="similarity">
    <text evidence="2">Belongs to the amino acid-polyamine-organocation (APC) superfamily. Spore germination protein (SGP) (TC 2.A.3.9) family.</text>
</comment>
<gene>
    <name evidence="9" type="ORF">CCE28_20845</name>
</gene>